<sequence>MSFKAANTILRAPAKRAIHMSLRVKAKGDSSTIDSYRLPSQTSINEWEFKYDFIPKVAQPKIPPINPEAVKQDIAQTKKQQVEAELFNKELTSSIKVEANDAAVVHGGEPVGAEVEFLHDKGSDPVDASTKATTPQRKKTTNHDNYVQTSINPNINNPDVVNLGHTNSVDHKTAPVQEAKVVDDVEHPQSVESKTAEPETESSGNTAKILGVLGLGGLAGYFWFGKTERK</sequence>
<comment type="caution">
    <text evidence="2">The sequence shown here is derived from an EMBL/GenBank/DDBJ whole genome shotgun (WGS) entry which is preliminary data.</text>
</comment>
<evidence type="ECO:0000313" key="3">
    <source>
        <dbReference type="Proteomes" id="UP000195602"/>
    </source>
</evidence>
<evidence type="ECO:0000313" key="2">
    <source>
        <dbReference type="EMBL" id="OVF09119.1"/>
    </source>
</evidence>
<accession>A0AA91Q118</accession>
<feature type="compositionally biased region" description="Basic and acidic residues" evidence="1">
    <location>
        <begin position="180"/>
        <end position="197"/>
    </location>
</feature>
<feature type="region of interest" description="Disordered" evidence="1">
    <location>
        <begin position="180"/>
        <end position="205"/>
    </location>
</feature>
<reference evidence="2 3" key="1">
    <citation type="submission" date="2017-04" db="EMBL/GenBank/DDBJ databases">
        <title>Draft genome of the yeast Clavispora lusitaniae type strain CBS 6936.</title>
        <authorList>
            <person name="Durrens P."/>
            <person name="Klopp C."/>
            <person name="Biteau N."/>
            <person name="Fitton-Ouhabi V."/>
            <person name="Dementhon K."/>
            <person name="Accoceberry I."/>
            <person name="Sherman D.J."/>
            <person name="Noel T."/>
        </authorList>
    </citation>
    <scope>NUCLEOTIDE SEQUENCE [LARGE SCALE GENOMIC DNA]</scope>
    <source>
        <strain evidence="2 3">CBS 6936</strain>
    </source>
</reference>
<dbReference type="Proteomes" id="UP000195602">
    <property type="component" value="Unassembled WGS sequence"/>
</dbReference>
<gene>
    <name evidence="2" type="ORF">A9F13_06g02706</name>
</gene>
<proteinExistence type="predicted"/>
<protein>
    <submittedName>
        <fullName evidence="2">Uncharacterized protein</fullName>
    </submittedName>
</protein>
<dbReference type="OMA" id="EDIEHDN"/>
<feature type="region of interest" description="Disordered" evidence="1">
    <location>
        <begin position="121"/>
        <end position="159"/>
    </location>
</feature>
<dbReference type="KEGG" id="clus:A9F13_06g02706"/>
<name>A0AA91Q118_CLALS</name>
<dbReference type="AlphaFoldDB" id="A0AA91Q118"/>
<organism evidence="2 3">
    <name type="scientific">Clavispora lusitaniae</name>
    <name type="common">Candida lusitaniae</name>
    <dbReference type="NCBI Taxonomy" id="36911"/>
    <lineage>
        <taxon>Eukaryota</taxon>
        <taxon>Fungi</taxon>
        <taxon>Dikarya</taxon>
        <taxon>Ascomycota</taxon>
        <taxon>Saccharomycotina</taxon>
        <taxon>Pichiomycetes</taxon>
        <taxon>Metschnikowiaceae</taxon>
        <taxon>Clavispora</taxon>
    </lineage>
</organism>
<dbReference type="EMBL" id="LYUB02000006">
    <property type="protein sequence ID" value="OVF09119.1"/>
    <property type="molecule type" value="Genomic_DNA"/>
</dbReference>
<evidence type="ECO:0000256" key="1">
    <source>
        <dbReference type="SAM" id="MobiDB-lite"/>
    </source>
</evidence>